<keyword evidence="3" id="KW-1185">Reference proteome</keyword>
<keyword evidence="1" id="KW-1133">Transmembrane helix</keyword>
<dbReference type="Proteomes" id="UP001184614">
    <property type="component" value="Unassembled WGS sequence"/>
</dbReference>
<accession>A0ABU1M7L7</accession>
<protein>
    <submittedName>
        <fullName evidence="2">Flp pilus assembly protein TadB</fullName>
    </submittedName>
</protein>
<keyword evidence="1" id="KW-0812">Transmembrane</keyword>
<keyword evidence="1" id="KW-0472">Membrane</keyword>
<dbReference type="RefSeq" id="WP_310011507.1">
    <property type="nucleotide sequence ID" value="NZ_JAVDQT010000002.1"/>
</dbReference>
<sequence length="95" mass="10717">MPDTEGDLRARMSAMEHNLTGIVPRITTLEQWQRQSEIAGARTDEKWKNVDRRFDDLDKKIEKVSGILSKIMWLVISGLIMAFVAFVVGGGLKSL</sequence>
<evidence type="ECO:0000313" key="2">
    <source>
        <dbReference type="EMBL" id="MDR6432045.1"/>
    </source>
</evidence>
<gene>
    <name evidence="2" type="ORF">J2782_001780</name>
</gene>
<organism evidence="2 3">
    <name type="scientific">Brucella pseudogrignonensis</name>
    <dbReference type="NCBI Taxonomy" id="419475"/>
    <lineage>
        <taxon>Bacteria</taxon>
        <taxon>Pseudomonadati</taxon>
        <taxon>Pseudomonadota</taxon>
        <taxon>Alphaproteobacteria</taxon>
        <taxon>Hyphomicrobiales</taxon>
        <taxon>Brucellaceae</taxon>
        <taxon>Brucella/Ochrobactrum group</taxon>
        <taxon>Brucella</taxon>
    </lineage>
</organism>
<proteinExistence type="predicted"/>
<evidence type="ECO:0000313" key="3">
    <source>
        <dbReference type="Proteomes" id="UP001184614"/>
    </source>
</evidence>
<name>A0ABU1M7L7_9HYPH</name>
<comment type="caution">
    <text evidence="2">The sequence shown here is derived from an EMBL/GenBank/DDBJ whole genome shotgun (WGS) entry which is preliminary data.</text>
</comment>
<feature type="transmembrane region" description="Helical" evidence="1">
    <location>
        <begin position="71"/>
        <end position="92"/>
    </location>
</feature>
<evidence type="ECO:0000256" key="1">
    <source>
        <dbReference type="SAM" id="Phobius"/>
    </source>
</evidence>
<dbReference type="EMBL" id="JAVDQT010000002">
    <property type="protein sequence ID" value="MDR6432045.1"/>
    <property type="molecule type" value="Genomic_DNA"/>
</dbReference>
<reference evidence="2 3" key="1">
    <citation type="submission" date="2023-07" db="EMBL/GenBank/DDBJ databases">
        <title>Sorghum-associated microbial communities from plants grown in Nebraska, USA.</title>
        <authorList>
            <person name="Schachtman D."/>
        </authorList>
    </citation>
    <scope>NUCLEOTIDE SEQUENCE [LARGE SCALE GENOMIC DNA]</scope>
    <source>
        <strain evidence="2 3">DS1730</strain>
    </source>
</reference>